<accession>A0ABX5KTW7</accession>
<reference evidence="1 2" key="1">
    <citation type="submission" date="2018-05" db="EMBL/GenBank/DDBJ databases">
        <title>Genomic Encyclopedia of Type Strains, Phase IV (KMG-V): Genome sequencing to study the core and pangenomes of soil and plant-associated prokaryotes.</title>
        <authorList>
            <person name="Whitman W."/>
        </authorList>
    </citation>
    <scope>NUCLEOTIDE SEQUENCE [LARGE SCALE GENOMIC DNA]</scope>
    <source>
        <strain evidence="1 2">SCZa-39</strain>
    </source>
</reference>
<organism evidence="1 2">
    <name type="scientific">Paraburkholderia unamae</name>
    <dbReference type="NCBI Taxonomy" id="219649"/>
    <lineage>
        <taxon>Bacteria</taxon>
        <taxon>Pseudomonadati</taxon>
        <taxon>Pseudomonadota</taxon>
        <taxon>Betaproteobacteria</taxon>
        <taxon>Burkholderiales</taxon>
        <taxon>Burkholderiaceae</taxon>
        <taxon>Paraburkholderia</taxon>
    </lineage>
</organism>
<sequence>MSLDAKTLFALLPAVYRTRDALAGGPLQALMNIAASQFDVVEENIEQLYDDQFIETCMPWVIPYIGDLIGYNSIYQTAAGLDSRAEVANTIGYRRRKGTPVCLQQVAGDVSGRPAIVVEEFRRIVTTQSMRLPRPHHVACLDLRRNDVLDTLNDTAFDRSNRTLDVRRIAPRVREVALPDPAPLDIGLHGPGRINVPDVAVHLWRCQPWWIGDAPAFVVDARRFRFSPIGLDMPLFSVPPASGAPFSRMHTRLDVPQPIRRGEFRRQPARFYGASLALVADGVAVPVTQICCANLADRQSATGGPWCVVPPGKIAIDPELGRIQFAADLPAPASVRVSYAYGFAAALGGGPYDRSATLDAQAPTANLAAADFYALVGTSPFPDLASAVAQWNAQPPGSTGVIVLPRYERHVIDLTGPNAIALPSASVLAVVSATPLAQGGPRALEWDEACATLSGNLDINGLAAPPLPNGDPAAAGQLVINGVLIEGQLTLGGAPLTAQLSDCTFLPGLGAAGDGLSQCEPGIVLTNDTTLCLARCISGPIAASTAGSVRVSESIVDANSPCCVAYAGADGYSAGADLHIEDSTVIGKVRTRTLTLASNTIFFGRTGRHDPWPAALWCSRRQTGCVRFCSLPQNAITPRRYECLPPDLADPASVARFAPSFVTLRYGRPGYALLSGDVPLAIWQGADNGSQIGVYYGIQETEAVSNVQIRLPEYLPVLLEGGVFVHPARPEPRPAPPPASYYGARPSCCGDEDDADAWLPGIGAGLL</sequence>
<proteinExistence type="predicted"/>
<evidence type="ECO:0000313" key="2">
    <source>
        <dbReference type="Proteomes" id="UP000245712"/>
    </source>
</evidence>
<name>A0ABX5KTW7_9BURK</name>
<evidence type="ECO:0008006" key="3">
    <source>
        <dbReference type="Google" id="ProtNLM"/>
    </source>
</evidence>
<dbReference type="RefSeq" id="WP_116610702.1">
    <property type="nucleotide sequence ID" value="NZ_QEOB01000004.1"/>
</dbReference>
<keyword evidence="2" id="KW-1185">Reference proteome</keyword>
<gene>
    <name evidence="1" type="ORF">C7402_104370</name>
</gene>
<comment type="caution">
    <text evidence="1">The sequence shown here is derived from an EMBL/GenBank/DDBJ whole genome shotgun (WGS) entry which is preliminary data.</text>
</comment>
<protein>
    <recommendedName>
        <fullName evidence="3">Tail protein P2 I</fullName>
    </recommendedName>
</protein>
<evidence type="ECO:0000313" key="1">
    <source>
        <dbReference type="EMBL" id="PVX85126.1"/>
    </source>
</evidence>
<dbReference type="EMBL" id="QEOB01000004">
    <property type="protein sequence ID" value="PVX85126.1"/>
    <property type="molecule type" value="Genomic_DNA"/>
</dbReference>
<dbReference type="Proteomes" id="UP000245712">
    <property type="component" value="Unassembled WGS sequence"/>
</dbReference>